<comment type="caution">
    <text evidence="1">The sequence shown here is derived from an EMBL/GenBank/DDBJ whole genome shotgun (WGS) entry which is preliminary data.</text>
</comment>
<sequence>MYMLYKLLYRHESFGFSLNIYQYLSMARNGMTWYGTLWKIINGVDNG</sequence>
<proteinExistence type="predicted"/>
<gene>
    <name evidence="1" type="ORF">LCGC14_1941960</name>
</gene>
<reference evidence="1" key="1">
    <citation type="journal article" date="2015" name="Nature">
        <title>Complex archaea that bridge the gap between prokaryotes and eukaryotes.</title>
        <authorList>
            <person name="Spang A."/>
            <person name="Saw J.H."/>
            <person name="Jorgensen S.L."/>
            <person name="Zaremba-Niedzwiedzka K."/>
            <person name="Martijn J."/>
            <person name="Lind A.E."/>
            <person name="van Eijk R."/>
            <person name="Schleper C."/>
            <person name="Guy L."/>
            <person name="Ettema T.J."/>
        </authorList>
    </citation>
    <scope>NUCLEOTIDE SEQUENCE</scope>
</reference>
<organism evidence="1">
    <name type="scientific">marine sediment metagenome</name>
    <dbReference type="NCBI Taxonomy" id="412755"/>
    <lineage>
        <taxon>unclassified sequences</taxon>
        <taxon>metagenomes</taxon>
        <taxon>ecological metagenomes</taxon>
    </lineage>
</organism>
<dbReference type="AlphaFoldDB" id="A0A0F9FKA6"/>
<dbReference type="EMBL" id="LAZR01021031">
    <property type="protein sequence ID" value="KKL86718.1"/>
    <property type="molecule type" value="Genomic_DNA"/>
</dbReference>
<evidence type="ECO:0000313" key="1">
    <source>
        <dbReference type="EMBL" id="KKL86718.1"/>
    </source>
</evidence>
<name>A0A0F9FKA6_9ZZZZ</name>
<accession>A0A0F9FKA6</accession>
<protein>
    <submittedName>
        <fullName evidence="1">Uncharacterized protein</fullName>
    </submittedName>
</protein>